<dbReference type="OrthoDB" id="9807134at2"/>
<dbReference type="PANTHER" id="PTHR35936">
    <property type="entry name" value="MEMBRANE-BOUND LYTIC MUREIN TRANSGLYCOSYLASE F"/>
    <property type="match status" value="1"/>
</dbReference>
<evidence type="ECO:0000256" key="1">
    <source>
        <dbReference type="ARBA" id="ARBA00022729"/>
    </source>
</evidence>
<dbReference type="Pfam" id="PF00497">
    <property type="entry name" value="SBP_bac_3"/>
    <property type="match status" value="1"/>
</dbReference>
<keyword evidence="1 2" id="KW-0732">Signal</keyword>
<protein>
    <submittedName>
        <fullName evidence="4">Amino acid ABC transporter substrate-binding protein, PAAT family</fullName>
    </submittedName>
</protein>
<evidence type="ECO:0000259" key="3">
    <source>
        <dbReference type="SMART" id="SM00062"/>
    </source>
</evidence>
<dbReference type="STRING" id="80876.SAMN05421779_107121"/>
<gene>
    <name evidence="4" type="ORF">SAMN05421779_107121</name>
</gene>
<evidence type="ECO:0000256" key="2">
    <source>
        <dbReference type="SAM" id="SignalP"/>
    </source>
</evidence>
<dbReference type="EMBL" id="FTOA01000007">
    <property type="protein sequence ID" value="SIT12175.1"/>
    <property type="molecule type" value="Genomic_DNA"/>
</dbReference>
<dbReference type="Proteomes" id="UP000185678">
    <property type="component" value="Unassembled WGS sequence"/>
</dbReference>
<evidence type="ECO:0000313" key="5">
    <source>
        <dbReference type="Proteomes" id="UP000185678"/>
    </source>
</evidence>
<feature type="chain" id="PRO_5012523670" evidence="2">
    <location>
        <begin position="30"/>
        <end position="277"/>
    </location>
</feature>
<dbReference type="InterPro" id="IPR001638">
    <property type="entry name" value="Solute-binding_3/MltF_N"/>
</dbReference>
<name>A0A1N7PNI4_9PROT</name>
<dbReference type="SMART" id="SM00062">
    <property type="entry name" value="PBPb"/>
    <property type="match status" value="1"/>
</dbReference>
<dbReference type="Gene3D" id="3.40.190.10">
    <property type="entry name" value="Periplasmic binding protein-like II"/>
    <property type="match status" value="2"/>
</dbReference>
<keyword evidence="5" id="KW-1185">Reference proteome</keyword>
<dbReference type="SUPFAM" id="SSF53850">
    <property type="entry name" value="Periplasmic binding protein-like II"/>
    <property type="match status" value="1"/>
</dbReference>
<organism evidence="4 5">
    <name type="scientific">Insolitispirillum peregrinum</name>
    <dbReference type="NCBI Taxonomy" id="80876"/>
    <lineage>
        <taxon>Bacteria</taxon>
        <taxon>Pseudomonadati</taxon>
        <taxon>Pseudomonadota</taxon>
        <taxon>Alphaproteobacteria</taxon>
        <taxon>Rhodospirillales</taxon>
        <taxon>Novispirillaceae</taxon>
        <taxon>Insolitispirillum</taxon>
    </lineage>
</organism>
<accession>A0A1N7PNI4</accession>
<evidence type="ECO:0000313" key="4">
    <source>
        <dbReference type="EMBL" id="SIT12175.1"/>
    </source>
</evidence>
<feature type="domain" description="Solute-binding protein family 3/N-terminal" evidence="3">
    <location>
        <begin position="44"/>
        <end position="272"/>
    </location>
</feature>
<feature type="signal peptide" evidence="2">
    <location>
        <begin position="1"/>
        <end position="29"/>
    </location>
</feature>
<proteinExistence type="predicted"/>
<dbReference type="AlphaFoldDB" id="A0A1N7PNI4"/>
<reference evidence="4 5" key="1">
    <citation type="submission" date="2017-01" db="EMBL/GenBank/DDBJ databases">
        <authorList>
            <person name="Mah S.A."/>
            <person name="Swanson W.J."/>
            <person name="Moy G.W."/>
            <person name="Vacquier V.D."/>
        </authorList>
    </citation>
    <scope>NUCLEOTIDE SEQUENCE [LARGE SCALE GENOMIC DNA]</scope>
    <source>
        <strain evidence="4 5">DSM 11589</strain>
    </source>
</reference>
<dbReference type="RefSeq" id="WP_076401719.1">
    <property type="nucleotide sequence ID" value="NZ_FTOA01000007.1"/>
</dbReference>
<dbReference type="PANTHER" id="PTHR35936:SF17">
    <property type="entry name" value="ARGININE-BINDING EXTRACELLULAR PROTEIN ARTP"/>
    <property type="match status" value="1"/>
</dbReference>
<sequence length="277" mass="29540">MFAVFPKFASRVLAAAAILAGLSASPALAEGGESFWQGVQKSGQLRCGAAVYAPFVMRDPTTGAYSGFFADLCRQYADVLKVKAVFVDTTWDNIVAGLQAGKWDMSLALNRTPERALAVSFSIPAVQYEVTLAYNKNNPKVGAAPKSMADVDKAGMTVAVTSGTVQDKAVSAVLKQAQVLRLPSEDEARLAVLSKRADLLAGGSDANQLFLQSHADTITTFAPQPALMKQGVAFGFPHQLAYTDIEAFNIFLEQKVATGEINAMFEKSVDEVLKGIH</sequence>